<organism evidence="1 2">
    <name type="scientific">Methylobacterium tarhaniae</name>
    <dbReference type="NCBI Taxonomy" id="1187852"/>
    <lineage>
        <taxon>Bacteria</taxon>
        <taxon>Pseudomonadati</taxon>
        <taxon>Pseudomonadota</taxon>
        <taxon>Alphaproteobacteria</taxon>
        <taxon>Hyphomicrobiales</taxon>
        <taxon>Methylobacteriaceae</taxon>
        <taxon>Methylobacterium</taxon>
    </lineage>
</organism>
<accession>A0A0J6S8C8</accession>
<evidence type="ECO:0000313" key="2">
    <source>
        <dbReference type="Proteomes" id="UP000036449"/>
    </source>
</evidence>
<comment type="caution">
    <text evidence="1">The sequence shown here is derived from an EMBL/GenBank/DDBJ whole genome shotgun (WGS) entry which is preliminary data.</text>
</comment>
<dbReference type="EMBL" id="LABZ01000290">
    <property type="protein sequence ID" value="KMO29902.1"/>
    <property type="molecule type" value="Genomic_DNA"/>
</dbReference>
<evidence type="ECO:0000313" key="1">
    <source>
        <dbReference type="EMBL" id="KMO29902.1"/>
    </source>
</evidence>
<reference evidence="1 2" key="1">
    <citation type="submission" date="2015-03" db="EMBL/GenBank/DDBJ databases">
        <title>Genome sequencing of Methylobacterium tarhaniae DSM 25844.</title>
        <authorList>
            <person name="Chaudhry V."/>
            <person name="Patil P.B."/>
        </authorList>
    </citation>
    <scope>NUCLEOTIDE SEQUENCE [LARGE SCALE GENOMIC DNA]</scope>
    <source>
        <strain evidence="1 2">DSM 25844</strain>
    </source>
</reference>
<keyword evidence="2" id="KW-1185">Reference proteome</keyword>
<sequence length="65" mass="7161">MHHRILLFAASALRGVALPLLWIGSRASPILRAARWCEDRAWGPLRFPPPETGRPVPTDQAGGHL</sequence>
<name>A0A0J6S8C8_9HYPH</name>
<gene>
    <name evidence="1" type="ORF">VQ03_28950</name>
</gene>
<dbReference type="PATRIC" id="fig|1187852.3.peg.4166"/>
<protein>
    <submittedName>
        <fullName evidence="1">Uncharacterized protein</fullName>
    </submittedName>
</protein>
<dbReference type="Proteomes" id="UP000036449">
    <property type="component" value="Unassembled WGS sequence"/>
</dbReference>
<dbReference type="AlphaFoldDB" id="A0A0J6S8C8"/>
<proteinExistence type="predicted"/>